<comment type="caution">
    <text evidence="1">The sequence shown here is derived from an EMBL/GenBank/DDBJ whole genome shotgun (WGS) entry which is preliminary data.</text>
</comment>
<dbReference type="RefSeq" id="WP_188362950.1">
    <property type="nucleotide sequence ID" value="NZ_BMFG01000011.1"/>
</dbReference>
<evidence type="ECO:0000313" key="2">
    <source>
        <dbReference type="Proteomes" id="UP000625735"/>
    </source>
</evidence>
<protein>
    <submittedName>
        <fullName evidence="1">Uncharacterized protein</fullName>
    </submittedName>
</protein>
<reference evidence="1" key="2">
    <citation type="submission" date="2020-09" db="EMBL/GenBank/DDBJ databases">
        <authorList>
            <person name="Sun Q."/>
            <person name="Zhou Y."/>
        </authorList>
    </citation>
    <scope>NUCLEOTIDE SEQUENCE</scope>
    <source>
        <strain evidence="1">CGMCC 1.12506</strain>
    </source>
</reference>
<proteinExistence type="predicted"/>
<dbReference type="EMBL" id="BMFG01000011">
    <property type="protein sequence ID" value="GGD34335.1"/>
    <property type="molecule type" value="Genomic_DNA"/>
</dbReference>
<reference evidence="1" key="1">
    <citation type="journal article" date="2014" name="Int. J. Syst. Evol. Microbiol.">
        <title>Complete genome sequence of Corynebacterium casei LMG S-19264T (=DSM 44701T), isolated from a smear-ripened cheese.</title>
        <authorList>
            <consortium name="US DOE Joint Genome Institute (JGI-PGF)"/>
            <person name="Walter F."/>
            <person name="Albersmeier A."/>
            <person name="Kalinowski J."/>
            <person name="Ruckert C."/>
        </authorList>
    </citation>
    <scope>NUCLEOTIDE SEQUENCE</scope>
    <source>
        <strain evidence="1">CGMCC 1.12506</strain>
    </source>
</reference>
<organism evidence="1 2">
    <name type="scientific">Flavobacterium orientale</name>
    <dbReference type="NCBI Taxonomy" id="1756020"/>
    <lineage>
        <taxon>Bacteria</taxon>
        <taxon>Pseudomonadati</taxon>
        <taxon>Bacteroidota</taxon>
        <taxon>Flavobacteriia</taxon>
        <taxon>Flavobacteriales</taxon>
        <taxon>Flavobacteriaceae</taxon>
        <taxon>Flavobacterium</taxon>
    </lineage>
</organism>
<accession>A0A916Y8N4</accession>
<gene>
    <name evidence="1" type="ORF">GCM10011343_25290</name>
</gene>
<dbReference type="Proteomes" id="UP000625735">
    <property type="component" value="Unassembled WGS sequence"/>
</dbReference>
<keyword evidence="2" id="KW-1185">Reference proteome</keyword>
<dbReference type="AlphaFoldDB" id="A0A916Y8N4"/>
<evidence type="ECO:0000313" key="1">
    <source>
        <dbReference type="EMBL" id="GGD34335.1"/>
    </source>
</evidence>
<name>A0A916Y8N4_9FLAO</name>
<sequence>MIELFIIKAKITFSANSLRTWPIDNGYKPLFDFGNDIKTSGIIKGKLEKGETSEVEIYFYTDEPFKTISNGTKFRFYEWPNLIGTGEINEIIGWSY</sequence>
<dbReference type="Gene3D" id="2.40.30.10">
    <property type="entry name" value="Translation factors"/>
    <property type="match status" value="1"/>
</dbReference>